<dbReference type="EMBL" id="CP043494">
    <property type="protein sequence ID" value="WNG50193.1"/>
    <property type="molecule type" value="Genomic_DNA"/>
</dbReference>
<feature type="chain" id="PRO_5046251998" evidence="1">
    <location>
        <begin position="22"/>
        <end position="268"/>
    </location>
</feature>
<gene>
    <name evidence="2" type="ORF">F0U60_43245</name>
</gene>
<proteinExistence type="predicted"/>
<dbReference type="RefSeq" id="WP_395808975.1">
    <property type="nucleotide sequence ID" value="NZ_CP043494.1"/>
</dbReference>
<sequence length="268" mass="30216">MSARHFFATAAVLLSANASWAIEPPWGKAQSLGEKRLLEKTAVCTDGKGHYFTLSPGTDGPNQLFYGDGRTFVQVPLAPYSTTTFLEPRFVDKSRNPNFRGMDMRVYSDVIVDREKGSCAVRCGERTIPFSFVEPEKAQELLQSASFTENPQKFVPYALLRDSKGIYYLVERGFRPEEENRFRVSIGPKGSLKQQQMINLVSDSEGQIFSTKKGDLRLVVDEKKPSIWIEKKKKLELRAVPVHENLPLIYNELGPYTGVRLGTPCDDQ</sequence>
<name>A0ABY9X4A4_9BACT</name>
<keyword evidence="1" id="KW-0732">Signal</keyword>
<organism evidence="2 3">
    <name type="scientific">Archangium minus</name>
    <dbReference type="NCBI Taxonomy" id="83450"/>
    <lineage>
        <taxon>Bacteria</taxon>
        <taxon>Pseudomonadati</taxon>
        <taxon>Myxococcota</taxon>
        <taxon>Myxococcia</taxon>
        <taxon>Myxococcales</taxon>
        <taxon>Cystobacterineae</taxon>
        <taxon>Archangiaceae</taxon>
        <taxon>Archangium</taxon>
    </lineage>
</organism>
<protein>
    <submittedName>
        <fullName evidence="2">Uncharacterized protein</fullName>
    </submittedName>
</protein>
<accession>A0ABY9X4A4</accession>
<feature type="signal peptide" evidence="1">
    <location>
        <begin position="1"/>
        <end position="21"/>
    </location>
</feature>
<evidence type="ECO:0000313" key="2">
    <source>
        <dbReference type="EMBL" id="WNG50193.1"/>
    </source>
</evidence>
<evidence type="ECO:0000256" key="1">
    <source>
        <dbReference type="SAM" id="SignalP"/>
    </source>
</evidence>
<evidence type="ECO:0000313" key="3">
    <source>
        <dbReference type="Proteomes" id="UP001611383"/>
    </source>
</evidence>
<reference evidence="2 3" key="1">
    <citation type="submission" date="2019-08" db="EMBL/GenBank/DDBJ databases">
        <title>Archangium and Cystobacter genomes.</title>
        <authorList>
            <person name="Chen I.-C.K."/>
            <person name="Wielgoss S."/>
        </authorList>
    </citation>
    <scope>NUCLEOTIDE SEQUENCE [LARGE SCALE GENOMIC DNA]</scope>
    <source>
        <strain evidence="2 3">Cbm 6</strain>
    </source>
</reference>
<keyword evidence="3" id="KW-1185">Reference proteome</keyword>
<dbReference type="Proteomes" id="UP001611383">
    <property type="component" value="Chromosome"/>
</dbReference>